<keyword evidence="1" id="KW-0732">Signal</keyword>
<protein>
    <submittedName>
        <fullName evidence="5">Uncharacterized protein</fullName>
    </submittedName>
</protein>
<sequence>MGINLSIRYLYYKYLYGCFLVWMCITESHNHGHKHKHVKMCITESHSHTRELHNPGHKHIKPSRSIELEERRAEFLANTDIMHDLDHLIEDLPDYLSEDDVEAMSPTEKDYHYFKMHDYDNNLHLDGLELLSALSHIIGHDEDDYDDDDDAEEHHAETEAESLARKKQREQDREEEEQFFIEIIDKELEMNDSDHDGLLSYREYLSGRRRDGVSRIAYVMDDSPSTGY</sequence>
<feature type="non-terminal residue" evidence="5">
    <location>
        <position position="228"/>
    </location>
</feature>
<dbReference type="PANTHER" id="PTHR23104">
    <property type="entry name" value="MULTIPLE COAGULATION FACTOR DEFICIENCY PROTEIN 2 NEURAL STEM CELL DERIVED NEURONAL SURVIVAL PROTEIN"/>
    <property type="match status" value="1"/>
</dbReference>
<feature type="compositionally biased region" description="Basic and acidic residues" evidence="4">
    <location>
        <begin position="152"/>
        <end position="172"/>
    </location>
</feature>
<organism evidence="5 6">
    <name type="scientific">Meganyctiphanes norvegica</name>
    <name type="common">Northern krill</name>
    <name type="synonym">Thysanopoda norvegica</name>
    <dbReference type="NCBI Taxonomy" id="48144"/>
    <lineage>
        <taxon>Eukaryota</taxon>
        <taxon>Metazoa</taxon>
        <taxon>Ecdysozoa</taxon>
        <taxon>Arthropoda</taxon>
        <taxon>Crustacea</taxon>
        <taxon>Multicrustacea</taxon>
        <taxon>Malacostraca</taxon>
        <taxon>Eumalacostraca</taxon>
        <taxon>Eucarida</taxon>
        <taxon>Euphausiacea</taxon>
        <taxon>Euphausiidae</taxon>
        <taxon>Meganyctiphanes</taxon>
    </lineage>
</organism>
<keyword evidence="2" id="KW-0677">Repeat</keyword>
<dbReference type="EMBL" id="CAXKWB010059907">
    <property type="protein sequence ID" value="CAL4182303.1"/>
    <property type="molecule type" value="Genomic_DNA"/>
</dbReference>
<dbReference type="SUPFAM" id="SSF47473">
    <property type="entry name" value="EF-hand"/>
    <property type="match status" value="1"/>
</dbReference>
<dbReference type="AlphaFoldDB" id="A0AAV2SBK2"/>
<comment type="caution">
    <text evidence="5">The sequence shown here is derived from an EMBL/GenBank/DDBJ whole genome shotgun (WGS) entry which is preliminary data.</text>
</comment>
<evidence type="ECO:0000256" key="1">
    <source>
        <dbReference type="ARBA" id="ARBA00022729"/>
    </source>
</evidence>
<evidence type="ECO:0000256" key="3">
    <source>
        <dbReference type="ARBA" id="ARBA00022837"/>
    </source>
</evidence>
<dbReference type="Gene3D" id="1.10.238.10">
    <property type="entry name" value="EF-hand"/>
    <property type="match status" value="1"/>
</dbReference>
<proteinExistence type="predicted"/>
<dbReference type="PROSITE" id="PS00018">
    <property type="entry name" value="EF_HAND_1"/>
    <property type="match status" value="1"/>
</dbReference>
<dbReference type="InterPro" id="IPR011992">
    <property type="entry name" value="EF-hand-dom_pair"/>
</dbReference>
<dbReference type="InterPro" id="IPR052110">
    <property type="entry name" value="MCFD2-like"/>
</dbReference>
<gene>
    <name evidence="5" type="ORF">MNOR_LOCUS35555</name>
</gene>
<evidence type="ECO:0000256" key="4">
    <source>
        <dbReference type="SAM" id="MobiDB-lite"/>
    </source>
</evidence>
<dbReference type="Proteomes" id="UP001497623">
    <property type="component" value="Unassembled WGS sequence"/>
</dbReference>
<name>A0AAV2SBK2_MEGNR</name>
<feature type="compositionally biased region" description="Acidic residues" evidence="4">
    <location>
        <begin position="142"/>
        <end position="151"/>
    </location>
</feature>
<reference evidence="5 6" key="1">
    <citation type="submission" date="2024-05" db="EMBL/GenBank/DDBJ databases">
        <authorList>
            <person name="Wallberg A."/>
        </authorList>
    </citation>
    <scope>NUCLEOTIDE SEQUENCE [LARGE SCALE GENOMIC DNA]</scope>
</reference>
<accession>A0AAV2SBK2</accession>
<feature type="region of interest" description="Disordered" evidence="4">
    <location>
        <begin position="142"/>
        <end position="173"/>
    </location>
</feature>
<evidence type="ECO:0000313" key="5">
    <source>
        <dbReference type="EMBL" id="CAL4182303.1"/>
    </source>
</evidence>
<dbReference type="PANTHER" id="PTHR23104:SF1">
    <property type="entry name" value="EF-HAND DOMAIN-CONTAINING PROTEIN"/>
    <property type="match status" value="1"/>
</dbReference>
<keyword evidence="6" id="KW-1185">Reference proteome</keyword>
<evidence type="ECO:0000256" key="2">
    <source>
        <dbReference type="ARBA" id="ARBA00022737"/>
    </source>
</evidence>
<evidence type="ECO:0000313" key="6">
    <source>
        <dbReference type="Proteomes" id="UP001497623"/>
    </source>
</evidence>
<dbReference type="InterPro" id="IPR018247">
    <property type="entry name" value="EF_Hand_1_Ca_BS"/>
</dbReference>
<keyword evidence="3" id="KW-0106">Calcium</keyword>